<dbReference type="AlphaFoldDB" id="A0A5B8M0M6"/>
<sequence>MDWAVIADFGTAIGTLVLAIATFSATRSATRSARFAERALMEGLRPLLLPSNFGDETQKVHFIDGRWLVVKGGRATMTIDEQAVALVLSVRNVGSGLAVLHGWSIAASPRDAPAAPEDFHRLTRDIYVSTSYVGFVQVAIRDAQSDAYREVVDHVANGEYVLVDVLYGDAEGSQRVITRFSVSKGPAEHPGDEELFINVSRHWNIDLPAPRR</sequence>
<feature type="transmembrane region" description="Helical" evidence="1">
    <location>
        <begin position="6"/>
        <end position="25"/>
    </location>
</feature>
<organism evidence="2 3">
    <name type="scientific">Humibacter ginsenosidimutans</name>
    <dbReference type="NCBI Taxonomy" id="2599293"/>
    <lineage>
        <taxon>Bacteria</taxon>
        <taxon>Bacillati</taxon>
        <taxon>Actinomycetota</taxon>
        <taxon>Actinomycetes</taxon>
        <taxon>Micrococcales</taxon>
        <taxon>Microbacteriaceae</taxon>
        <taxon>Humibacter</taxon>
    </lineage>
</organism>
<dbReference type="KEGG" id="huw:FPZ11_02475"/>
<keyword evidence="3" id="KW-1185">Reference proteome</keyword>
<keyword evidence="1" id="KW-0812">Transmembrane</keyword>
<keyword evidence="1" id="KW-0472">Membrane</keyword>
<evidence type="ECO:0000256" key="1">
    <source>
        <dbReference type="SAM" id="Phobius"/>
    </source>
</evidence>
<proteinExistence type="predicted"/>
<dbReference type="Proteomes" id="UP000320216">
    <property type="component" value="Chromosome"/>
</dbReference>
<dbReference type="RefSeq" id="WP_146318093.1">
    <property type="nucleotide sequence ID" value="NZ_CP042305.1"/>
</dbReference>
<protein>
    <submittedName>
        <fullName evidence="2">Uncharacterized protein</fullName>
    </submittedName>
</protein>
<dbReference type="OrthoDB" id="3867870at2"/>
<gene>
    <name evidence="2" type="ORF">FPZ11_02475</name>
</gene>
<name>A0A5B8M0M6_9MICO</name>
<accession>A0A5B8M0M6</accession>
<evidence type="ECO:0000313" key="3">
    <source>
        <dbReference type="Proteomes" id="UP000320216"/>
    </source>
</evidence>
<dbReference type="EMBL" id="CP042305">
    <property type="protein sequence ID" value="QDZ13806.1"/>
    <property type="molecule type" value="Genomic_DNA"/>
</dbReference>
<evidence type="ECO:0000313" key="2">
    <source>
        <dbReference type="EMBL" id="QDZ13806.1"/>
    </source>
</evidence>
<keyword evidence="1" id="KW-1133">Transmembrane helix</keyword>
<reference evidence="2 3" key="1">
    <citation type="submission" date="2019-07" db="EMBL/GenBank/DDBJ databases">
        <title>Full genome sequence of Humibacter sp. WJ7-1.</title>
        <authorList>
            <person name="Im W.-T."/>
        </authorList>
    </citation>
    <scope>NUCLEOTIDE SEQUENCE [LARGE SCALE GENOMIC DNA]</scope>
    <source>
        <strain evidence="2 3">WJ7-1</strain>
    </source>
</reference>